<keyword evidence="2" id="KW-1185">Reference proteome</keyword>
<evidence type="ECO:0000313" key="3">
    <source>
        <dbReference type="WBParaSite" id="SCUD_0002288901-mRNA-1"/>
    </source>
</evidence>
<accession>A0A183L6B8</accession>
<organism evidence="3">
    <name type="scientific">Schistosoma curassoni</name>
    <dbReference type="NCBI Taxonomy" id="6186"/>
    <lineage>
        <taxon>Eukaryota</taxon>
        <taxon>Metazoa</taxon>
        <taxon>Spiralia</taxon>
        <taxon>Lophotrochozoa</taxon>
        <taxon>Platyhelminthes</taxon>
        <taxon>Trematoda</taxon>
        <taxon>Digenea</taxon>
        <taxon>Strigeidida</taxon>
        <taxon>Schistosomatoidea</taxon>
        <taxon>Schistosomatidae</taxon>
        <taxon>Schistosoma</taxon>
    </lineage>
</organism>
<dbReference type="WBParaSite" id="SCUD_0002288901-mRNA-1">
    <property type="protein sequence ID" value="SCUD_0002288901-mRNA-1"/>
    <property type="gene ID" value="SCUD_0002288901"/>
</dbReference>
<reference evidence="1 2" key="2">
    <citation type="submission" date="2018-11" db="EMBL/GenBank/DDBJ databases">
        <authorList>
            <consortium name="Pathogen Informatics"/>
        </authorList>
    </citation>
    <scope>NUCLEOTIDE SEQUENCE [LARGE SCALE GENOMIC DNA]</scope>
    <source>
        <strain evidence="1">Dakar</strain>
        <strain evidence="2">Dakar, Senegal</strain>
    </source>
</reference>
<dbReference type="EMBL" id="UZAK01051128">
    <property type="protein sequence ID" value="VDP80634.1"/>
    <property type="molecule type" value="Genomic_DNA"/>
</dbReference>
<evidence type="ECO:0000313" key="2">
    <source>
        <dbReference type="Proteomes" id="UP000279833"/>
    </source>
</evidence>
<sequence>MKYIKQFENMIQNQMTLMNYYTCMNMLANELSIRIMYTNKLEQFNSNTLDKQDLLYYYNIQCLNNKRMIVYRHDELIQTIIKNCLNSMNLMKIEIKLEGIIYSFWCCFYL</sequence>
<dbReference type="Proteomes" id="UP000279833">
    <property type="component" value="Unassembled WGS sequence"/>
</dbReference>
<dbReference type="AlphaFoldDB" id="A0A183L6B8"/>
<name>A0A183L6B8_9TREM</name>
<gene>
    <name evidence="1" type="ORF">SCUD_LOCUS22887</name>
</gene>
<evidence type="ECO:0000313" key="1">
    <source>
        <dbReference type="EMBL" id="VDP80634.1"/>
    </source>
</evidence>
<proteinExistence type="predicted"/>
<protein>
    <submittedName>
        <fullName evidence="1 3">Uncharacterized protein</fullName>
    </submittedName>
</protein>
<reference evidence="3" key="1">
    <citation type="submission" date="2016-06" db="UniProtKB">
        <authorList>
            <consortium name="WormBaseParasite"/>
        </authorList>
    </citation>
    <scope>IDENTIFICATION</scope>
</reference>